<keyword evidence="3" id="KW-0050">Antiport</keyword>
<dbReference type="AlphaFoldDB" id="A0A3M8DJR3"/>
<dbReference type="InterPro" id="IPR052180">
    <property type="entry name" value="NhaC_Na-H+_Antiporter"/>
</dbReference>
<feature type="domain" description="Na+/H+ antiporter NhaC-like C-terminal" evidence="10">
    <location>
        <begin position="205"/>
        <end position="437"/>
    </location>
</feature>
<evidence type="ECO:0000256" key="9">
    <source>
        <dbReference type="SAM" id="Phobius"/>
    </source>
</evidence>
<dbReference type="GO" id="GO:0005886">
    <property type="term" value="C:plasma membrane"/>
    <property type="evidence" value="ECO:0007669"/>
    <property type="project" value="UniProtKB-SubCell"/>
</dbReference>
<evidence type="ECO:0000256" key="5">
    <source>
        <dbReference type="ARBA" id="ARBA00022692"/>
    </source>
</evidence>
<dbReference type="OrthoDB" id="9762978at2"/>
<feature type="transmembrane region" description="Helical" evidence="9">
    <location>
        <begin position="338"/>
        <end position="370"/>
    </location>
</feature>
<name>A0A3M8DJR3_9BACL</name>
<reference evidence="11 12" key="1">
    <citation type="submission" date="2018-10" db="EMBL/GenBank/DDBJ databases">
        <title>Phylogenomics of Brevibacillus.</title>
        <authorList>
            <person name="Dunlap C."/>
        </authorList>
    </citation>
    <scope>NUCLEOTIDE SEQUENCE [LARGE SCALE GENOMIC DNA]</scope>
    <source>
        <strain evidence="11 12">JCM 15716</strain>
    </source>
</reference>
<evidence type="ECO:0000256" key="1">
    <source>
        <dbReference type="ARBA" id="ARBA00004651"/>
    </source>
</evidence>
<proteinExistence type="inferred from homology"/>
<dbReference type="PANTHER" id="PTHR33451:SF3">
    <property type="entry name" value="MALATE-2H(+)_NA(+)-LACTATE ANTIPORTER"/>
    <property type="match status" value="1"/>
</dbReference>
<dbReference type="InterPro" id="IPR018461">
    <property type="entry name" value="Na/H_Antiport_NhaC-like_C"/>
</dbReference>
<evidence type="ECO:0000256" key="3">
    <source>
        <dbReference type="ARBA" id="ARBA00022449"/>
    </source>
</evidence>
<sequence length="456" mass="48888">MTFRGYLPVLSLIAGIIICLLFNLSLAFGLLAAVLVTLWSVRGLGFSYREQFAFGWGGFTQTKPVLMILGLVGLMIPILMMAGTIPAIIYYGLSIVNVHYLLILSFLLTAGVSYLLGTSVGTLSTIGLSLLGIAHAVQLPLPMIAGALISGAMVGERFSPLSSSRLLVLSSIGGDEQVTRFAKATGLLAMGITAVLFLALDLTRDSVSAAGVIGSFQQLMEQYFQISLLKLIPLLVLVGSFAFRVKAVPALFYGLVSGVVLLLFSHPPQIGEFFRSMLYGFDLNSQTKLDEMVHGGGMIAILKVLVVISLAGFMNGILNKANLLSPIINRLMGETGNPVVLVIKSVLLSLLVIIISCNQTIPILVLGATLPERFQRLAGGKQLLGRTMLDATLVMPPLVPWNGLAMVISVTLGVPTLQSLPYSLFLLFLPLITILFTRFAQPKRMEASQRQVNHAG</sequence>
<dbReference type="EMBL" id="RHHQ01000011">
    <property type="protein sequence ID" value="RNB87625.1"/>
    <property type="molecule type" value="Genomic_DNA"/>
</dbReference>
<feature type="transmembrane region" description="Helical" evidence="9">
    <location>
        <begin position="420"/>
        <end position="440"/>
    </location>
</feature>
<keyword evidence="4" id="KW-1003">Cell membrane</keyword>
<feature type="transmembrane region" description="Helical" evidence="9">
    <location>
        <begin position="65"/>
        <end position="92"/>
    </location>
</feature>
<evidence type="ECO:0000256" key="6">
    <source>
        <dbReference type="ARBA" id="ARBA00022989"/>
    </source>
</evidence>
<evidence type="ECO:0000256" key="7">
    <source>
        <dbReference type="ARBA" id="ARBA00023136"/>
    </source>
</evidence>
<keyword evidence="5 9" id="KW-0812">Transmembrane</keyword>
<keyword evidence="12" id="KW-1185">Reference proteome</keyword>
<keyword evidence="7 9" id="KW-0472">Membrane</keyword>
<accession>A0A3M8DJR3</accession>
<feature type="transmembrane region" description="Helical" evidence="9">
    <location>
        <begin position="181"/>
        <end position="202"/>
    </location>
</feature>
<comment type="subcellular location">
    <subcellularLocation>
        <location evidence="1">Cell membrane</location>
        <topology evidence="1">Multi-pass membrane protein</topology>
    </subcellularLocation>
</comment>
<dbReference type="PANTHER" id="PTHR33451">
    <property type="entry name" value="MALATE-2H(+)/NA(+)-LACTATE ANTIPORTER"/>
    <property type="match status" value="1"/>
</dbReference>
<feature type="transmembrane region" description="Helical" evidence="9">
    <location>
        <begin position="128"/>
        <end position="154"/>
    </location>
</feature>
<feature type="transmembrane region" description="Helical" evidence="9">
    <location>
        <begin position="298"/>
        <end position="318"/>
    </location>
</feature>
<evidence type="ECO:0000256" key="8">
    <source>
        <dbReference type="ARBA" id="ARBA00038435"/>
    </source>
</evidence>
<feature type="transmembrane region" description="Helical" evidence="9">
    <location>
        <begin position="250"/>
        <end position="267"/>
    </location>
</feature>
<evidence type="ECO:0000313" key="11">
    <source>
        <dbReference type="EMBL" id="RNB87625.1"/>
    </source>
</evidence>
<dbReference type="Pfam" id="PF03553">
    <property type="entry name" value="Na_H_antiporter"/>
    <property type="match status" value="1"/>
</dbReference>
<evidence type="ECO:0000256" key="4">
    <source>
        <dbReference type="ARBA" id="ARBA00022475"/>
    </source>
</evidence>
<protein>
    <submittedName>
        <fullName evidence="11">Sodium:proton antiporter</fullName>
    </submittedName>
</protein>
<feature type="transmembrane region" description="Helical" evidence="9">
    <location>
        <begin position="223"/>
        <end position="244"/>
    </location>
</feature>
<dbReference type="Proteomes" id="UP000271031">
    <property type="component" value="Unassembled WGS sequence"/>
</dbReference>
<comment type="caution">
    <text evidence="11">The sequence shown here is derived from an EMBL/GenBank/DDBJ whole genome shotgun (WGS) entry which is preliminary data.</text>
</comment>
<dbReference type="RefSeq" id="WP_122918467.1">
    <property type="nucleotide sequence ID" value="NZ_RHHQ01000011.1"/>
</dbReference>
<dbReference type="GO" id="GO:0015297">
    <property type="term" value="F:antiporter activity"/>
    <property type="evidence" value="ECO:0007669"/>
    <property type="project" value="UniProtKB-KW"/>
</dbReference>
<keyword evidence="6 9" id="KW-1133">Transmembrane helix</keyword>
<evidence type="ECO:0000256" key="2">
    <source>
        <dbReference type="ARBA" id="ARBA00022448"/>
    </source>
</evidence>
<gene>
    <name evidence="11" type="ORF">EDM56_13675</name>
</gene>
<evidence type="ECO:0000259" key="10">
    <source>
        <dbReference type="Pfam" id="PF03553"/>
    </source>
</evidence>
<keyword evidence="2" id="KW-0813">Transport</keyword>
<organism evidence="11 12">
    <name type="scientific">Brevibacillus fluminis</name>
    <dbReference type="NCBI Taxonomy" id="511487"/>
    <lineage>
        <taxon>Bacteria</taxon>
        <taxon>Bacillati</taxon>
        <taxon>Bacillota</taxon>
        <taxon>Bacilli</taxon>
        <taxon>Bacillales</taxon>
        <taxon>Paenibacillaceae</taxon>
        <taxon>Brevibacillus</taxon>
    </lineage>
</organism>
<feature type="transmembrane region" description="Helical" evidence="9">
    <location>
        <begin position="98"/>
        <end position="116"/>
    </location>
</feature>
<feature type="transmembrane region" description="Helical" evidence="9">
    <location>
        <begin position="12"/>
        <end position="39"/>
    </location>
</feature>
<comment type="similarity">
    <text evidence="8">Belongs to the NhaC Na(+)/H(+) (TC 2.A.35) antiporter family.</text>
</comment>
<evidence type="ECO:0000313" key="12">
    <source>
        <dbReference type="Proteomes" id="UP000271031"/>
    </source>
</evidence>